<proteinExistence type="predicted"/>
<dbReference type="KEGG" id="mng:MNEG_14683"/>
<protein>
    <submittedName>
        <fullName evidence="2">Uncharacterized protein</fullName>
    </submittedName>
</protein>
<dbReference type="AlphaFoldDB" id="A0A0D2LNA6"/>
<feature type="non-terminal residue" evidence="2">
    <location>
        <position position="1"/>
    </location>
</feature>
<feature type="compositionally biased region" description="Low complexity" evidence="1">
    <location>
        <begin position="31"/>
        <end position="44"/>
    </location>
</feature>
<evidence type="ECO:0000313" key="2">
    <source>
        <dbReference type="EMBL" id="KIY93279.1"/>
    </source>
</evidence>
<evidence type="ECO:0000256" key="1">
    <source>
        <dbReference type="SAM" id="MobiDB-lite"/>
    </source>
</evidence>
<dbReference type="Proteomes" id="UP000054498">
    <property type="component" value="Unassembled WGS sequence"/>
</dbReference>
<feature type="non-terminal residue" evidence="2">
    <location>
        <position position="54"/>
    </location>
</feature>
<reference evidence="2 3" key="1">
    <citation type="journal article" date="2013" name="BMC Genomics">
        <title>Reconstruction of the lipid metabolism for the microalga Monoraphidium neglectum from its genome sequence reveals characteristics suitable for biofuel production.</title>
        <authorList>
            <person name="Bogen C."/>
            <person name="Al-Dilaimi A."/>
            <person name="Albersmeier A."/>
            <person name="Wichmann J."/>
            <person name="Grundmann M."/>
            <person name="Rupp O."/>
            <person name="Lauersen K.J."/>
            <person name="Blifernez-Klassen O."/>
            <person name="Kalinowski J."/>
            <person name="Goesmann A."/>
            <person name="Mussgnug J.H."/>
            <person name="Kruse O."/>
        </authorList>
    </citation>
    <scope>NUCLEOTIDE SEQUENCE [LARGE SCALE GENOMIC DNA]</scope>
    <source>
        <strain evidence="2 3">SAG 48.87</strain>
    </source>
</reference>
<sequence>GPRPIGAPPMSSGASRRGALWRPPRSRRAAGARAAPAQARARGPIDPARAQFGR</sequence>
<gene>
    <name evidence="2" type="ORF">MNEG_14683</name>
</gene>
<name>A0A0D2LNA6_9CHLO</name>
<dbReference type="EMBL" id="KK104900">
    <property type="protein sequence ID" value="KIY93279.1"/>
    <property type="molecule type" value="Genomic_DNA"/>
</dbReference>
<dbReference type="RefSeq" id="XP_013892299.1">
    <property type="nucleotide sequence ID" value="XM_014036845.1"/>
</dbReference>
<organism evidence="2 3">
    <name type="scientific">Monoraphidium neglectum</name>
    <dbReference type="NCBI Taxonomy" id="145388"/>
    <lineage>
        <taxon>Eukaryota</taxon>
        <taxon>Viridiplantae</taxon>
        <taxon>Chlorophyta</taxon>
        <taxon>core chlorophytes</taxon>
        <taxon>Chlorophyceae</taxon>
        <taxon>CS clade</taxon>
        <taxon>Sphaeropleales</taxon>
        <taxon>Selenastraceae</taxon>
        <taxon>Monoraphidium</taxon>
    </lineage>
</organism>
<accession>A0A0D2LNA6</accession>
<evidence type="ECO:0000313" key="3">
    <source>
        <dbReference type="Proteomes" id="UP000054498"/>
    </source>
</evidence>
<keyword evidence="3" id="KW-1185">Reference proteome</keyword>
<feature type="region of interest" description="Disordered" evidence="1">
    <location>
        <begin position="1"/>
        <end position="54"/>
    </location>
</feature>
<dbReference type="GeneID" id="25732270"/>